<dbReference type="Pfam" id="PF00005">
    <property type="entry name" value="ABC_tran"/>
    <property type="match status" value="1"/>
</dbReference>
<dbReference type="Gene3D" id="3.40.50.300">
    <property type="entry name" value="P-loop containing nucleotide triphosphate hydrolases"/>
    <property type="match status" value="1"/>
</dbReference>
<dbReference type="HOGENOM" id="CLU_000604_1_2_11"/>
<dbReference type="PROSITE" id="PS00211">
    <property type="entry name" value="ABC_TRANSPORTER_1"/>
    <property type="match status" value="1"/>
</dbReference>
<protein>
    <recommendedName>
        <fullName evidence="3">ABC transporter domain-containing protein</fullName>
    </recommendedName>
</protein>
<proteinExistence type="predicted"/>
<keyword evidence="1" id="KW-0547">Nucleotide-binding</keyword>
<dbReference type="GO" id="GO:0005524">
    <property type="term" value="F:ATP binding"/>
    <property type="evidence" value="ECO:0007669"/>
    <property type="project" value="UniProtKB-KW"/>
</dbReference>
<evidence type="ECO:0000256" key="2">
    <source>
        <dbReference type="ARBA" id="ARBA00022840"/>
    </source>
</evidence>
<dbReference type="PROSITE" id="PS50893">
    <property type="entry name" value="ABC_TRANSPORTER_2"/>
    <property type="match status" value="1"/>
</dbReference>
<dbReference type="PANTHER" id="PTHR43038:SF3">
    <property type="entry name" value="ABC TRANSPORTER G FAMILY MEMBER 20 ISOFORM X1"/>
    <property type="match status" value="1"/>
</dbReference>
<dbReference type="RefSeq" id="WP_015651215.1">
    <property type="nucleotide sequence ID" value="NC_020506.1"/>
</dbReference>
<sequence>MTTSTGVSPRAVTARGLNVSLGTRHRTHILRNLSFQIAPGEITGLLGPSGCGKTTLMRTIVGVQRFRGELEVLGATPGSSAIRGKIGYVTQNASVYQDLSVKANLRYFAQLAPQTALTPAQIMHTLELDNFANRKVSELSGGQQSRVSLGCALIAAPHLLVMDEPTVGLDPLTRSALWEEFHHIARAGAALIISSHVMEEAARCDNLILMRAGQIIWQGTPIQLLESTKATSYEDAFRIAIAATATQDLP</sequence>
<dbReference type="SMART" id="SM00382">
    <property type="entry name" value="AAA"/>
    <property type="match status" value="1"/>
</dbReference>
<dbReference type="InterPro" id="IPR003593">
    <property type="entry name" value="AAA+_ATPase"/>
</dbReference>
<dbReference type="OrthoDB" id="9804819at2"/>
<dbReference type="InterPro" id="IPR003439">
    <property type="entry name" value="ABC_transporter-like_ATP-bd"/>
</dbReference>
<name>M1UL63_9CORY</name>
<dbReference type="AlphaFoldDB" id="M1UL63"/>
<dbReference type="GO" id="GO:0016887">
    <property type="term" value="F:ATP hydrolysis activity"/>
    <property type="evidence" value="ECO:0007669"/>
    <property type="project" value="InterPro"/>
</dbReference>
<dbReference type="EMBL" id="CP004354">
    <property type="protein sequence ID" value="AGG66784.1"/>
    <property type="molecule type" value="Genomic_DNA"/>
</dbReference>
<dbReference type="PANTHER" id="PTHR43038">
    <property type="entry name" value="ATP-BINDING CASSETTE, SUB-FAMILY H, MEMBER 1"/>
    <property type="match status" value="1"/>
</dbReference>
<reference evidence="4 5" key="1">
    <citation type="submission" date="2013-02" db="EMBL/GenBank/DDBJ databases">
        <title>The complete genome sequence of Corynebacterium callunae DSM 20147.</title>
        <authorList>
            <person name="Ruckert C."/>
            <person name="Albersmeier A."/>
            <person name="Kalinowski J."/>
        </authorList>
    </citation>
    <scope>NUCLEOTIDE SEQUENCE [LARGE SCALE GENOMIC DNA]</scope>
    <source>
        <strain evidence="4 5">DSM 20147</strain>
    </source>
</reference>
<evidence type="ECO:0000313" key="5">
    <source>
        <dbReference type="Proteomes" id="UP000011760"/>
    </source>
</evidence>
<dbReference type="STRING" id="1121353.H924_06700"/>
<dbReference type="InterPro" id="IPR027417">
    <property type="entry name" value="P-loop_NTPase"/>
</dbReference>
<evidence type="ECO:0000259" key="3">
    <source>
        <dbReference type="PROSITE" id="PS50893"/>
    </source>
</evidence>
<dbReference type="Proteomes" id="UP000011760">
    <property type="component" value="Chromosome"/>
</dbReference>
<dbReference type="SUPFAM" id="SSF52540">
    <property type="entry name" value="P-loop containing nucleoside triphosphate hydrolases"/>
    <property type="match status" value="1"/>
</dbReference>
<evidence type="ECO:0000313" key="4">
    <source>
        <dbReference type="EMBL" id="AGG66784.1"/>
    </source>
</evidence>
<gene>
    <name evidence="4" type="ORF">H924_06700</name>
</gene>
<organism evidence="4 5">
    <name type="scientific">Corynebacterium callunae DSM 20147</name>
    <dbReference type="NCBI Taxonomy" id="1121353"/>
    <lineage>
        <taxon>Bacteria</taxon>
        <taxon>Bacillati</taxon>
        <taxon>Actinomycetota</taxon>
        <taxon>Actinomycetes</taxon>
        <taxon>Mycobacteriales</taxon>
        <taxon>Corynebacteriaceae</taxon>
        <taxon>Corynebacterium</taxon>
    </lineage>
</organism>
<feature type="domain" description="ABC transporter" evidence="3">
    <location>
        <begin position="14"/>
        <end position="237"/>
    </location>
</feature>
<keyword evidence="2" id="KW-0067">ATP-binding</keyword>
<dbReference type="KEGG" id="ccn:H924_06700"/>
<dbReference type="PATRIC" id="fig|1121353.3.peg.1366"/>
<keyword evidence="5" id="KW-1185">Reference proteome</keyword>
<dbReference type="CDD" id="cd03230">
    <property type="entry name" value="ABC_DR_subfamily_A"/>
    <property type="match status" value="1"/>
</dbReference>
<dbReference type="InterPro" id="IPR017871">
    <property type="entry name" value="ABC_transporter-like_CS"/>
</dbReference>
<dbReference type="eggNOG" id="COG1131">
    <property type="taxonomic scope" value="Bacteria"/>
</dbReference>
<evidence type="ECO:0000256" key="1">
    <source>
        <dbReference type="ARBA" id="ARBA00022741"/>
    </source>
</evidence>
<accession>M1UL63</accession>